<feature type="region of interest" description="Disordered" evidence="5">
    <location>
        <begin position="717"/>
        <end position="811"/>
    </location>
</feature>
<protein>
    <submittedName>
        <fullName evidence="6">Uncharacterized protein</fullName>
    </submittedName>
</protein>
<evidence type="ECO:0000256" key="3">
    <source>
        <dbReference type="ARBA" id="ARBA00022927"/>
    </source>
</evidence>
<dbReference type="GO" id="GO:0012505">
    <property type="term" value="C:endomembrane system"/>
    <property type="evidence" value="ECO:0007669"/>
    <property type="project" value="UniProtKB-SubCell"/>
</dbReference>
<comment type="caution">
    <text evidence="6">The sequence shown here is derived from an EMBL/GenBank/DDBJ whole genome shotgun (WGS) entry which is preliminary data.</text>
</comment>
<evidence type="ECO:0000256" key="1">
    <source>
        <dbReference type="ARBA" id="ARBA00004308"/>
    </source>
</evidence>
<dbReference type="GO" id="GO:0005737">
    <property type="term" value="C:cytoplasm"/>
    <property type="evidence" value="ECO:0007669"/>
    <property type="project" value="UniProtKB-ARBA"/>
</dbReference>
<evidence type="ECO:0000256" key="2">
    <source>
        <dbReference type="ARBA" id="ARBA00022448"/>
    </source>
</evidence>
<dbReference type="InterPro" id="IPR016024">
    <property type="entry name" value="ARM-type_fold"/>
</dbReference>
<dbReference type="Gene3D" id="1.25.10.10">
    <property type="entry name" value="Leucine-rich Repeat Variant"/>
    <property type="match status" value="1"/>
</dbReference>
<evidence type="ECO:0000313" key="6">
    <source>
        <dbReference type="EMBL" id="CAE6464863.1"/>
    </source>
</evidence>
<evidence type="ECO:0000313" key="7">
    <source>
        <dbReference type="Proteomes" id="UP000663853"/>
    </source>
</evidence>
<proteinExistence type="predicted"/>
<dbReference type="GO" id="GO:0015031">
    <property type="term" value="P:protein transport"/>
    <property type="evidence" value="ECO:0007669"/>
    <property type="project" value="UniProtKB-KW"/>
</dbReference>
<organism evidence="6 7">
    <name type="scientific">Rhizoctonia solani</name>
    <dbReference type="NCBI Taxonomy" id="456999"/>
    <lineage>
        <taxon>Eukaryota</taxon>
        <taxon>Fungi</taxon>
        <taxon>Dikarya</taxon>
        <taxon>Basidiomycota</taxon>
        <taxon>Agaricomycotina</taxon>
        <taxon>Agaricomycetes</taxon>
        <taxon>Cantharellales</taxon>
        <taxon>Ceratobasidiaceae</taxon>
        <taxon>Rhizoctonia</taxon>
    </lineage>
</organism>
<evidence type="ECO:0000256" key="4">
    <source>
        <dbReference type="ARBA" id="ARBA00023136"/>
    </source>
</evidence>
<reference evidence="6" key="1">
    <citation type="submission" date="2021-01" db="EMBL/GenBank/DDBJ databases">
        <authorList>
            <person name="Kaushik A."/>
        </authorList>
    </citation>
    <scope>NUCLEOTIDE SEQUENCE</scope>
    <source>
        <strain evidence="6">AG6-10EEA</strain>
    </source>
</reference>
<sequence length="994" mass="108843">MDSYLNSSAVNRHHYALTHKIENASSVQESDAAIWSEIERIKKEIQRGLTNAQGELVILMYCHTAAVARPVTTADFEFALSPAVNLAATGRAIKDRRIGYLFCAQFMSSDHPLQLMLVNTVRKEIESDDPARIVLALDFIISSPSQFLAPAVAPRLEVLLGHKSQNLRHRALLALRAFDSISSDPSDSYLAHHSATIVRRIIRAGREDRIRSDEVGAIGALLVAVRDLLKAGVFRPRDIISPIVSLLEKTISNLKQRPPRLITPLLATLQSSFVHRAGSSEITDDSLADIAKLTIRVLFAFADRPASPNVLQAFRLLGTLPVRIVHSLLAPGSTNTASPSPAPEYPAKKPKLRRHPVLVLRPLLVSRDPTERWTGLTCLNSLDVRLWAGLPLEDGDDSTNLIPPVLDEWEVGAIMRGLSDPDQTIRKLTMKVLFKVDPQLVHAFLEQLLTPPPTSSSTTEQSRPIEALEVLSFLYTNDGAGFARGVIGVIDVASRREQSDGKKATPTVNDKIVEGVILVVHEGDQAFRSAFADTLLEKLERDLDTSSLISPLAPVAGPSSETGQGPTPASSIGNKVDPTIILLFATTAIGVPSQPRRAVEILIGLLSGRGGDVAGIQEVLLLAALRLVPRLDQEMDIRAARDRVEEFGKTRVLSRHMRRRSELFAQFVQDIDVLRRLVHETRDKSLPEFLQALLSHQPPNRTPVEEAAMSPNVSIIRKTASPNPSSSRTISPEFSTVSLSNSPALRYDAYASPQPTSRRNRPAPQSPFRRESEIMSTPSDSPFTSGDLNEDGQTRKGKQSASQLQLDVSETANPNADLITLHTVESPFREETDFRTLSLDESDPARHASDTSSPPFHTAVMTSPRLTQDGGDLAPNDADAIWSSFDSAEIDAASSLGKQTLRGWCDRTPESLGDALRGMEIGFVTQKVGLKHGTTTQEKEVFAFIPAPADSPDTEVARAVVRLKPADDGSCLWMLRCVEFELRVKIRKLLDEST</sequence>
<accession>A0A8H3GRY5</accession>
<keyword evidence="3" id="KW-0653">Protein transport</keyword>
<dbReference type="SUPFAM" id="SSF48371">
    <property type="entry name" value="ARM repeat"/>
    <property type="match status" value="1"/>
</dbReference>
<keyword evidence="4" id="KW-0472">Membrane</keyword>
<comment type="subcellular location">
    <subcellularLocation>
        <location evidence="1">Endomembrane system</location>
    </subcellularLocation>
</comment>
<dbReference type="AlphaFoldDB" id="A0A8H3GRY5"/>
<keyword evidence="2" id="KW-0813">Transport</keyword>
<dbReference type="EMBL" id="CAJMXA010001575">
    <property type="protein sequence ID" value="CAE6464863.1"/>
    <property type="molecule type" value="Genomic_DNA"/>
</dbReference>
<feature type="compositionally biased region" description="Polar residues" evidence="5">
    <location>
        <begin position="774"/>
        <end position="787"/>
    </location>
</feature>
<feature type="region of interest" description="Disordered" evidence="5">
    <location>
        <begin position="830"/>
        <end position="873"/>
    </location>
</feature>
<dbReference type="Proteomes" id="UP000663853">
    <property type="component" value="Unassembled WGS sequence"/>
</dbReference>
<dbReference type="InterPro" id="IPR050840">
    <property type="entry name" value="Adaptor_Complx_Large_Subunit"/>
</dbReference>
<evidence type="ECO:0000256" key="5">
    <source>
        <dbReference type="SAM" id="MobiDB-lite"/>
    </source>
</evidence>
<dbReference type="InterPro" id="IPR011989">
    <property type="entry name" value="ARM-like"/>
</dbReference>
<feature type="compositionally biased region" description="Polar residues" evidence="5">
    <location>
        <begin position="720"/>
        <end position="743"/>
    </location>
</feature>
<dbReference type="PANTHER" id="PTHR22780">
    <property type="entry name" value="ADAPTIN, ALPHA/GAMMA/EPSILON"/>
    <property type="match status" value="1"/>
</dbReference>
<gene>
    <name evidence="6" type="ORF">RDB_LOCUS66968</name>
</gene>
<name>A0A8H3GRY5_9AGAM</name>
<feature type="compositionally biased region" description="Polar residues" evidence="5">
    <location>
        <begin position="799"/>
        <end position="811"/>
    </location>
</feature>
<feature type="compositionally biased region" description="Polar residues" evidence="5">
    <location>
        <begin position="850"/>
        <end position="866"/>
    </location>
</feature>